<dbReference type="AlphaFoldDB" id="A0A1E1K6A7"/>
<accession>A0A1E1K6A7</accession>
<gene>
    <name evidence="1" type="ORF">RAG0_03815</name>
</gene>
<evidence type="ECO:0000313" key="2">
    <source>
        <dbReference type="Proteomes" id="UP000178912"/>
    </source>
</evidence>
<proteinExistence type="predicted"/>
<sequence length="181" mass="20622">MAVADPIQAEDPLKEHKAILSLTHKFLPGISFKDPALMHSFIFSAGHALLIRTATTYAASPEDTKNHESSPTRRYLHLPLPQIISRIPFDSSFMIEENIVLKEWEEGDDGDKYKGQKTKARVYEDIGFAWTPFETRFTGVVQIVVVIVMTFVRRLEEHGGEEWEWAIHMWVIRVGKSDLAG</sequence>
<dbReference type="Proteomes" id="UP000178912">
    <property type="component" value="Unassembled WGS sequence"/>
</dbReference>
<evidence type="ECO:0000313" key="1">
    <source>
        <dbReference type="EMBL" id="CZS93623.1"/>
    </source>
</evidence>
<protein>
    <submittedName>
        <fullName evidence="1">Uncharacterized protein</fullName>
    </submittedName>
</protein>
<name>A0A1E1K6A7_9HELO</name>
<organism evidence="1 2">
    <name type="scientific">Rhynchosporium agropyri</name>
    <dbReference type="NCBI Taxonomy" id="914238"/>
    <lineage>
        <taxon>Eukaryota</taxon>
        <taxon>Fungi</taxon>
        <taxon>Dikarya</taxon>
        <taxon>Ascomycota</taxon>
        <taxon>Pezizomycotina</taxon>
        <taxon>Leotiomycetes</taxon>
        <taxon>Helotiales</taxon>
        <taxon>Ploettnerulaceae</taxon>
        <taxon>Rhynchosporium</taxon>
    </lineage>
</organism>
<dbReference type="OrthoDB" id="2896390at2759"/>
<keyword evidence="2" id="KW-1185">Reference proteome</keyword>
<reference evidence="2" key="1">
    <citation type="submission" date="2016-03" db="EMBL/GenBank/DDBJ databases">
        <authorList>
            <person name="Guldener U."/>
        </authorList>
    </citation>
    <scope>NUCLEOTIDE SEQUENCE [LARGE SCALE GENOMIC DNA]</scope>
    <source>
        <strain evidence="2">04CH-RAC-A.6.1</strain>
    </source>
</reference>
<dbReference type="EMBL" id="FJUX01000016">
    <property type="protein sequence ID" value="CZS93623.1"/>
    <property type="molecule type" value="Genomic_DNA"/>
</dbReference>